<gene>
    <name evidence="1" type="ORF">Aco04nite_68600</name>
</gene>
<keyword evidence="2" id="KW-1185">Reference proteome</keyword>
<accession>A0A919SWN3</accession>
<dbReference type="AlphaFoldDB" id="A0A919SWN3"/>
<protein>
    <submittedName>
        <fullName evidence="1">Uncharacterized protein</fullName>
    </submittedName>
</protein>
<dbReference type="Proteomes" id="UP000680865">
    <property type="component" value="Unassembled WGS sequence"/>
</dbReference>
<evidence type="ECO:0000313" key="1">
    <source>
        <dbReference type="EMBL" id="GIM80041.1"/>
    </source>
</evidence>
<evidence type="ECO:0000313" key="2">
    <source>
        <dbReference type="Proteomes" id="UP000680865"/>
    </source>
</evidence>
<name>A0A919SWN3_9ACTN</name>
<proteinExistence type="predicted"/>
<dbReference type="EMBL" id="BOQP01000041">
    <property type="protein sequence ID" value="GIM80041.1"/>
    <property type="molecule type" value="Genomic_DNA"/>
</dbReference>
<comment type="caution">
    <text evidence="1">The sequence shown here is derived from an EMBL/GenBank/DDBJ whole genome shotgun (WGS) entry which is preliminary data.</text>
</comment>
<organism evidence="1 2">
    <name type="scientific">Winogradskya consettensis</name>
    <dbReference type="NCBI Taxonomy" id="113560"/>
    <lineage>
        <taxon>Bacteria</taxon>
        <taxon>Bacillati</taxon>
        <taxon>Actinomycetota</taxon>
        <taxon>Actinomycetes</taxon>
        <taxon>Micromonosporales</taxon>
        <taxon>Micromonosporaceae</taxon>
        <taxon>Winogradskya</taxon>
    </lineage>
</organism>
<sequence>MRALGSAGALGSVRRTGAVRAAGRVRRVGTATPYGRPDRPRDLGLWLSVQDSALIADELPDWCAYPRRSGPDADRS</sequence>
<reference evidence="1" key="1">
    <citation type="submission" date="2021-03" db="EMBL/GenBank/DDBJ databases">
        <title>Whole genome shotgun sequence of Actinoplanes consettensis NBRC 14913.</title>
        <authorList>
            <person name="Komaki H."/>
            <person name="Tamura T."/>
        </authorList>
    </citation>
    <scope>NUCLEOTIDE SEQUENCE</scope>
    <source>
        <strain evidence="1">NBRC 14913</strain>
    </source>
</reference>